<evidence type="ECO:0000313" key="1">
    <source>
        <dbReference type="EMBL" id="CAG8509834.1"/>
    </source>
</evidence>
<protein>
    <submittedName>
        <fullName evidence="1">3569_t:CDS:1</fullName>
    </submittedName>
</protein>
<evidence type="ECO:0000313" key="2">
    <source>
        <dbReference type="Proteomes" id="UP000789525"/>
    </source>
</evidence>
<sequence>MGVLVYRSQEQVLDIMNPSKICSAAINAVTKQKHAQHLFKRSQTGIFHGRAIMFGKNVPEMGHRTPRTWMPNIRARRLKSDILDRTMRWNVTTRAMRTINKYGSLDKDELNDADAAQAETETRRSKTELEQASEKLILSMPVSWKVCQVSLTHTFSTRNRFEVNLLNREINVTDARVI</sequence>
<accession>A0ACA9L4L7</accession>
<keyword evidence="2" id="KW-1185">Reference proteome</keyword>
<dbReference type="EMBL" id="CAJVPT010004595">
    <property type="protein sequence ID" value="CAG8509834.1"/>
    <property type="molecule type" value="Genomic_DNA"/>
</dbReference>
<dbReference type="Proteomes" id="UP000789525">
    <property type="component" value="Unassembled WGS sequence"/>
</dbReference>
<gene>
    <name evidence="1" type="ORF">ACOLOM_LOCUS3170</name>
</gene>
<reference evidence="1" key="1">
    <citation type="submission" date="2021-06" db="EMBL/GenBank/DDBJ databases">
        <authorList>
            <person name="Kallberg Y."/>
            <person name="Tangrot J."/>
            <person name="Rosling A."/>
        </authorList>
    </citation>
    <scope>NUCLEOTIDE SEQUENCE</scope>
    <source>
        <strain evidence="1">CL356</strain>
    </source>
</reference>
<comment type="caution">
    <text evidence="1">The sequence shown here is derived from an EMBL/GenBank/DDBJ whole genome shotgun (WGS) entry which is preliminary data.</text>
</comment>
<organism evidence="1 2">
    <name type="scientific">Acaulospora colombiana</name>
    <dbReference type="NCBI Taxonomy" id="27376"/>
    <lineage>
        <taxon>Eukaryota</taxon>
        <taxon>Fungi</taxon>
        <taxon>Fungi incertae sedis</taxon>
        <taxon>Mucoromycota</taxon>
        <taxon>Glomeromycotina</taxon>
        <taxon>Glomeromycetes</taxon>
        <taxon>Diversisporales</taxon>
        <taxon>Acaulosporaceae</taxon>
        <taxon>Acaulospora</taxon>
    </lineage>
</organism>
<proteinExistence type="predicted"/>
<name>A0ACA9L4L7_9GLOM</name>